<dbReference type="AlphaFoldDB" id="A0A226DCS8"/>
<proteinExistence type="predicted"/>
<organism evidence="2 3">
    <name type="scientific">Folsomia candida</name>
    <name type="common">Springtail</name>
    <dbReference type="NCBI Taxonomy" id="158441"/>
    <lineage>
        <taxon>Eukaryota</taxon>
        <taxon>Metazoa</taxon>
        <taxon>Ecdysozoa</taxon>
        <taxon>Arthropoda</taxon>
        <taxon>Hexapoda</taxon>
        <taxon>Collembola</taxon>
        <taxon>Entomobryomorpha</taxon>
        <taxon>Isotomoidea</taxon>
        <taxon>Isotomidae</taxon>
        <taxon>Proisotominae</taxon>
        <taxon>Folsomia</taxon>
    </lineage>
</organism>
<dbReference type="GO" id="GO:0016874">
    <property type="term" value="F:ligase activity"/>
    <property type="evidence" value="ECO:0007669"/>
    <property type="project" value="UniProtKB-KW"/>
</dbReference>
<dbReference type="Proteomes" id="UP000198287">
    <property type="component" value="Unassembled WGS sequence"/>
</dbReference>
<keyword evidence="3" id="KW-1185">Reference proteome</keyword>
<gene>
    <name evidence="2" type="ORF">Fcan01_22757</name>
</gene>
<reference evidence="2 3" key="1">
    <citation type="submission" date="2015-12" db="EMBL/GenBank/DDBJ databases">
        <title>The genome of Folsomia candida.</title>
        <authorList>
            <person name="Faddeeva A."/>
            <person name="Derks M.F."/>
            <person name="Anvar Y."/>
            <person name="Smit S."/>
            <person name="Van Straalen N."/>
            <person name="Roelofs D."/>
        </authorList>
    </citation>
    <scope>NUCLEOTIDE SEQUENCE [LARGE SCALE GENOMIC DNA]</scope>
    <source>
        <strain evidence="2 3">VU population</strain>
        <tissue evidence="2">Whole body</tissue>
    </source>
</reference>
<feature type="transmembrane region" description="Helical" evidence="1">
    <location>
        <begin position="558"/>
        <end position="575"/>
    </location>
</feature>
<keyword evidence="1" id="KW-1133">Transmembrane helix</keyword>
<feature type="transmembrane region" description="Helical" evidence="1">
    <location>
        <begin position="286"/>
        <end position="305"/>
    </location>
</feature>
<accession>A0A226DCS8</accession>
<evidence type="ECO:0000313" key="2">
    <source>
        <dbReference type="EMBL" id="OXA42441.1"/>
    </source>
</evidence>
<sequence length="614" mass="70776">MLSLNATAFCTTFQILTLNSHLITSNSSESNLCSFLKRDYLETATITIFSNSSLNPENIWNIRVKKFSPFSQTYFVTVENLGEVLNLLQKVDVSHKIGHNFVFRLEFIPANLDFAMLFKFNANIYFYLTRSHDLYELCYFCETALIHVEGLILSENWKRPLNFKGWPIHTEGHPNDLCQAEFRFMNCHFTYRFYSAAQKKFNFTFSWIFSYGQMLVHLRGGMAAQVPHATTYLTRMSWRIAYKQVSKNSAPFLHPADPYYLLYCEDNLIFQTTSWTYWLAPFSREVWFSLLICILLTALTTWHLLKKTTFLENLMNCVALTFRQGVSRDFSGFHLFLTFVMLVSANLYESIITSELVVSPKPHVADLKELFVSRGYRIFWPVIDPLRMKGSPALNEFRSGFARYNLTHLVDERLKGFDLPRKWPGDDLLDKFETFKNPANNLVTDVWGNSMGYKEIEYNGIVTGKFCHIGKDKFFDRVLSNYVKGHGFEQILNWLNWARQAGIVKFWRDGRDDTDTRKNLKGHYVRWKKAGLTKGKWAGGRVKADWEGMGLNEKVGQLFGICGVILVTAGLAFMAERLRTVTYIQQDPRGRILSTFGGNRTTPPLATGGVVGAK</sequence>
<keyword evidence="1" id="KW-0812">Transmembrane</keyword>
<dbReference type="EMBL" id="LNIX01000026">
    <property type="protein sequence ID" value="OXA42441.1"/>
    <property type="molecule type" value="Genomic_DNA"/>
</dbReference>
<feature type="transmembrane region" description="Helical" evidence="1">
    <location>
        <begin position="330"/>
        <end position="348"/>
    </location>
</feature>
<keyword evidence="1" id="KW-0472">Membrane</keyword>
<name>A0A226DCS8_FOLCA</name>
<keyword evidence="2" id="KW-0436">Ligase</keyword>
<evidence type="ECO:0000313" key="3">
    <source>
        <dbReference type="Proteomes" id="UP000198287"/>
    </source>
</evidence>
<protein>
    <submittedName>
        <fullName evidence="2">Cysteine--tRNA ligase</fullName>
    </submittedName>
</protein>
<evidence type="ECO:0000256" key="1">
    <source>
        <dbReference type="SAM" id="Phobius"/>
    </source>
</evidence>
<comment type="caution">
    <text evidence="2">The sequence shown here is derived from an EMBL/GenBank/DDBJ whole genome shotgun (WGS) entry which is preliminary data.</text>
</comment>